<gene>
    <name evidence="2" type="ORF">EMPG_12476</name>
</gene>
<dbReference type="Proteomes" id="UP000053573">
    <property type="component" value="Unassembled WGS sequence"/>
</dbReference>
<name>A0A0H1BMZ4_9EURO</name>
<organism evidence="2 3">
    <name type="scientific">Blastomyces silverae</name>
    <dbReference type="NCBI Taxonomy" id="2060906"/>
    <lineage>
        <taxon>Eukaryota</taxon>
        <taxon>Fungi</taxon>
        <taxon>Dikarya</taxon>
        <taxon>Ascomycota</taxon>
        <taxon>Pezizomycotina</taxon>
        <taxon>Eurotiomycetes</taxon>
        <taxon>Eurotiomycetidae</taxon>
        <taxon>Onygenales</taxon>
        <taxon>Ajellomycetaceae</taxon>
        <taxon>Blastomyces</taxon>
    </lineage>
</organism>
<evidence type="ECO:0000313" key="3">
    <source>
        <dbReference type="Proteomes" id="UP000053573"/>
    </source>
</evidence>
<dbReference type="EMBL" id="LDEV01000878">
    <property type="protein sequence ID" value="KLJ12483.1"/>
    <property type="molecule type" value="Genomic_DNA"/>
</dbReference>
<evidence type="ECO:0000256" key="1">
    <source>
        <dbReference type="SAM" id="MobiDB-lite"/>
    </source>
</evidence>
<keyword evidence="3" id="KW-1185">Reference proteome</keyword>
<dbReference type="STRING" id="2060906.A0A0H1BMZ4"/>
<sequence length="80" mass="8985">MSPREPSPRVLNANIDVAINNNTADNVPPKPTTVDETSSPDRPFDNVLNLRDVGVHINRLCGTRYERQLQDPFQSPETWG</sequence>
<accession>A0A0H1BMZ4</accession>
<feature type="region of interest" description="Disordered" evidence="1">
    <location>
        <begin position="21"/>
        <end position="46"/>
    </location>
</feature>
<reference evidence="3" key="1">
    <citation type="journal article" date="2015" name="PLoS Genet.">
        <title>The dynamic genome and transcriptome of the human fungal pathogen Blastomyces and close relative Emmonsia.</title>
        <authorList>
            <person name="Munoz J.F."/>
            <person name="Gauthier G.M."/>
            <person name="Desjardins C.A."/>
            <person name="Gallo J.E."/>
            <person name="Holder J."/>
            <person name="Sullivan T.D."/>
            <person name="Marty A.J."/>
            <person name="Carmen J.C."/>
            <person name="Chen Z."/>
            <person name="Ding L."/>
            <person name="Gujja S."/>
            <person name="Magrini V."/>
            <person name="Misas E."/>
            <person name="Mitreva M."/>
            <person name="Priest M."/>
            <person name="Saif S."/>
            <person name="Whiston E.A."/>
            <person name="Young S."/>
            <person name="Zeng Q."/>
            <person name="Goldman W.E."/>
            <person name="Mardis E.R."/>
            <person name="Taylor J.W."/>
            <person name="McEwen J.G."/>
            <person name="Clay O.K."/>
            <person name="Klein B.S."/>
            <person name="Cuomo C.A."/>
        </authorList>
    </citation>
    <scope>NUCLEOTIDE SEQUENCE [LARGE SCALE GENOMIC DNA]</scope>
    <source>
        <strain evidence="3">UAMH 139</strain>
    </source>
</reference>
<comment type="caution">
    <text evidence="2">The sequence shown here is derived from an EMBL/GenBank/DDBJ whole genome shotgun (WGS) entry which is preliminary data.</text>
</comment>
<dbReference type="AlphaFoldDB" id="A0A0H1BMZ4"/>
<proteinExistence type="predicted"/>
<dbReference type="OrthoDB" id="9988524at2759"/>
<evidence type="ECO:0000313" key="2">
    <source>
        <dbReference type="EMBL" id="KLJ12483.1"/>
    </source>
</evidence>
<protein>
    <submittedName>
        <fullName evidence="2">Uncharacterized protein</fullName>
    </submittedName>
</protein>